<dbReference type="SUPFAM" id="SSF52172">
    <property type="entry name" value="CheY-like"/>
    <property type="match status" value="1"/>
</dbReference>
<evidence type="ECO:0000256" key="2">
    <source>
        <dbReference type="PROSITE-ProRule" id="PRU00169"/>
    </source>
</evidence>
<sequence>MTIEQKKKRDVSLSEEESNGLLTLSNDDDKLHYSERSLESDANQKITDMMDNGIKRSQTVTLLINNSAKSEHQANFERNKRILLVDDEPYNLIGLTVILQQAAQQCFGHHFMNNHQLSKMSGEAQEEADLQQIFKSMIDKANNGLEAVKLVKKAFHDGNFSYGLIFMDCSMPIMDGFEATDIIRNKIRSHAIHQPMIVACTGHTEDEYIKKAWRYQMDEVIPKPSNFEVIKQLLQECVEVIDDDPENAQSNF</sequence>
<dbReference type="SMART" id="SM00448">
    <property type="entry name" value="REC"/>
    <property type="match status" value="1"/>
</dbReference>
<feature type="compositionally biased region" description="Basic and acidic residues" evidence="3">
    <location>
        <begin position="1"/>
        <end position="12"/>
    </location>
</feature>
<evidence type="ECO:0000256" key="3">
    <source>
        <dbReference type="SAM" id="MobiDB-lite"/>
    </source>
</evidence>
<dbReference type="PROSITE" id="PS50110">
    <property type="entry name" value="RESPONSE_REGULATORY"/>
    <property type="match status" value="1"/>
</dbReference>
<dbReference type="Pfam" id="PF00072">
    <property type="entry name" value="Response_reg"/>
    <property type="match status" value="1"/>
</dbReference>
<dbReference type="EMBL" id="HBIH01000484">
    <property type="protein sequence ID" value="CAE0319643.1"/>
    <property type="molecule type" value="Transcribed_RNA"/>
</dbReference>
<organism evidence="5">
    <name type="scientific">Strombidium inclinatum</name>
    <dbReference type="NCBI Taxonomy" id="197538"/>
    <lineage>
        <taxon>Eukaryota</taxon>
        <taxon>Sar</taxon>
        <taxon>Alveolata</taxon>
        <taxon>Ciliophora</taxon>
        <taxon>Intramacronucleata</taxon>
        <taxon>Spirotrichea</taxon>
        <taxon>Oligotrichia</taxon>
        <taxon>Strombidiidae</taxon>
        <taxon>Strombidium</taxon>
    </lineage>
</organism>
<dbReference type="Gene3D" id="3.40.50.2300">
    <property type="match status" value="1"/>
</dbReference>
<dbReference type="InterPro" id="IPR011006">
    <property type="entry name" value="CheY-like_superfamily"/>
</dbReference>
<dbReference type="PANTHER" id="PTHR43719">
    <property type="entry name" value="TWO-COMPONENT HISTIDINE KINASE"/>
    <property type="match status" value="1"/>
</dbReference>
<evidence type="ECO:0000313" key="5">
    <source>
        <dbReference type="EMBL" id="CAE0319643.1"/>
    </source>
</evidence>
<reference evidence="5" key="1">
    <citation type="submission" date="2021-01" db="EMBL/GenBank/DDBJ databases">
        <authorList>
            <person name="Corre E."/>
            <person name="Pelletier E."/>
            <person name="Niang G."/>
            <person name="Scheremetjew M."/>
            <person name="Finn R."/>
            <person name="Kale V."/>
            <person name="Holt S."/>
            <person name="Cochrane G."/>
            <person name="Meng A."/>
            <person name="Brown T."/>
            <person name="Cohen L."/>
        </authorList>
    </citation>
    <scope>NUCLEOTIDE SEQUENCE</scope>
    <source>
        <strain evidence="5">S3</strain>
    </source>
</reference>
<proteinExistence type="predicted"/>
<protein>
    <recommendedName>
        <fullName evidence="4">Response regulatory domain-containing protein</fullName>
    </recommendedName>
</protein>
<dbReference type="AlphaFoldDB" id="A0A7S3ID82"/>
<name>A0A7S3ID82_9SPIT</name>
<dbReference type="PANTHER" id="PTHR43719:SF28">
    <property type="entry name" value="PEROXIDE STRESS-ACTIVATED HISTIDINE KINASE MAK1-RELATED"/>
    <property type="match status" value="1"/>
</dbReference>
<gene>
    <name evidence="5" type="ORF">SINC0208_LOCUS220</name>
</gene>
<feature type="modified residue" description="4-aspartylphosphate" evidence="2">
    <location>
        <position position="168"/>
    </location>
</feature>
<evidence type="ECO:0000256" key="1">
    <source>
        <dbReference type="ARBA" id="ARBA00022553"/>
    </source>
</evidence>
<dbReference type="InterPro" id="IPR001789">
    <property type="entry name" value="Sig_transdc_resp-reg_receiver"/>
</dbReference>
<dbReference type="GO" id="GO:0000160">
    <property type="term" value="P:phosphorelay signal transduction system"/>
    <property type="evidence" value="ECO:0007669"/>
    <property type="project" value="InterPro"/>
</dbReference>
<dbReference type="CDD" id="cd17546">
    <property type="entry name" value="REC_hyHK_CKI1_RcsC-like"/>
    <property type="match status" value="1"/>
</dbReference>
<feature type="region of interest" description="Disordered" evidence="3">
    <location>
        <begin position="1"/>
        <end position="27"/>
    </location>
</feature>
<feature type="domain" description="Response regulatory" evidence="4">
    <location>
        <begin position="81"/>
        <end position="238"/>
    </location>
</feature>
<accession>A0A7S3ID82</accession>
<dbReference type="InterPro" id="IPR050956">
    <property type="entry name" value="2C_system_His_kinase"/>
</dbReference>
<evidence type="ECO:0000259" key="4">
    <source>
        <dbReference type="PROSITE" id="PS50110"/>
    </source>
</evidence>
<keyword evidence="1 2" id="KW-0597">Phosphoprotein</keyword>